<dbReference type="SUPFAM" id="SSF82185">
    <property type="entry name" value="Histone H3 K4-specific methyltransferase SET7/9 N-terminal domain"/>
    <property type="match status" value="2"/>
</dbReference>
<organism evidence="2 3">
    <name type="scientific">Kipferlia bialata</name>
    <dbReference type="NCBI Taxonomy" id="797122"/>
    <lineage>
        <taxon>Eukaryota</taxon>
        <taxon>Metamonada</taxon>
        <taxon>Carpediemonas-like organisms</taxon>
        <taxon>Kipferlia</taxon>
    </lineage>
</organism>
<gene>
    <name evidence="2" type="ORF">KIPB_000153</name>
</gene>
<name>A0A9K3CMZ9_9EUKA</name>
<dbReference type="SUPFAM" id="SSF50978">
    <property type="entry name" value="WD40 repeat-like"/>
    <property type="match status" value="1"/>
</dbReference>
<dbReference type="PANTHER" id="PTHR43215">
    <property type="entry name" value="RADIAL SPOKE HEAD 1 HOMOLOG"/>
    <property type="match status" value="1"/>
</dbReference>
<evidence type="ECO:0000313" key="3">
    <source>
        <dbReference type="Proteomes" id="UP000265618"/>
    </source>
</evidence>
<dbReference type="GO" id="GO:0005829">
    <property type="term" value="C:cytosol"/>
    <property type="evidence" value="ECO:0007669"/>
    <property type="project" value="TreeGrafter"/>
</dbReference>
<evidence type="ECO:0000313" key="2">
    <source>
        <dbReference type="EMBL" id="GIQ79502.1"/>
    </source>
</evidence>
<proteinExistence type="predicted"/>
<dbReference type="Gene3D" id="2.130.10.10">
    <property type="entry name" value="YVTN repeat-like/Quinoprotein amine dehydrogenase"/>
    <property type="match status" value="1"/>
</dbReference>
<dbReference type="InterPro" id="IPR015943">
    <property type="entry name" value="WD40/YVTN_repeat-like_dom_sf"/>
</dbReference>
<dbReference type="PANTHER" id="PTHR43215:SF14">
    <property type="entry name" value="RADIAL SPOKE HEAD 1 HOMOLOG"/>
    <property type="match status" value="1"/>
</dbReference>
<keyword evidence="1" id="KW-0677">Repeat</keyword>
<comment type="caution">
    <text evidence="2">The sequence shown here is derived from an EMBL/GenBank/DDBJ whole genome shotgun (WGS) entry which is preliminary data.</text>
</comment>
<dbReference type="AlphaFoldDB" id="A0A9K3CMZ9"/>
<dbReference type="SMART" id="SM00698">
    <property type="entry name" value="MORN"/>
    <property type="match status" value="5"/>
</dbReference>
<dbReference type="Proteomes" id="UP000265618">
    <property type="component" value="Unassembled WGS sequence"/>
</dbReference>
<accession>A0A9K3CMZ9</accession>
<dbReference type="EMBL" id="BDIP01000015">
    <property type="protein sequence ID" value="GIQ79502.1"/>
    <property type="molecule type" value="Genomic_DNA"/>
</dbReference>
<dbReference type="InterPro" id="IPR003409">
    <property type="entry name" value="MORN"/>
</dbReference>
<dbReference type="Pfam" id="PF02493">
    <property type="entry name" value="MORN"/>
    <property type="match status" value="6"/>
</dbReference>
<dbReference type="OrthoDB" id="300500at2759"/>
<sequence>MPKQDIDAYMGPSCGKVRLQPCSNFCSIQQTARQFRVVQLSHPVKSVSEGERPSEITGISWAHDNPGAYVVASRADGFEVGKIPTTEEQQESTPTFTLPDDPEIVCIEHHPSIPNCVLVAGGDAEVYSIDTVSGACVGLHKADHPVVELVLSTATESSPLRVCILSGTHVLSLLKVCLKGPVDQEGIVEVYPGMHSRDKTPCTAAVFDPENSDRLLLGFGAHVASFDIRTEPWVALHENTLSEAEATVTGISFFPGSHGQFVTCDSAGNVSLGHVDTAGTLEHVYHSKTPLKYVVALPSHCCCNPAECGGTASLSQSPTLLCSHSMLLTHTDGAVEVYCGRQNKATPIETRASEFRKIWSGPVRLDPSVLSYFAASACVKTTPVKDGHGTGTLPNGARATGTWKSGLLQGQGSCTRLDGSTYVGNYVDSRECGQGTMTYRCGSVYTGEWKDGVRSGRGKTDWGNGCVYEGEWAKNVMWGQGRLTYPTGCIYEGAWKGNKQHGIGRLTFENGDYVVGEWKNGEFSGPVDSGDMSPRIRALDNTTLETIVVDQINLPFGASLGDLSDKHGPMSIEPLHTYVLYMPDMGETRLAQFCESLRSLSLSVLDLSTVKNPSALKREMAKGPQVVVSPHYVIKARPGLKMHKVHMGVWRGMVKRGVTPRVFMCLEEARVREYEQQTRDKYTDLATIVKEHYVDKVAQETQAEIRERGDTLQCIPLNRYFQEVWPSTIGK</sequence>
<reference evidence="2 3" key="1">
    <citation type="journal article" date="2018" name="PLoS ONE">
        <title>The draft genome of Kipferlia bialata reveals reductive genome evolution in fornicate parasites.</title>
        <authorList>
            <person name="Tanifuji G."/>
            <person name="Takabayashi S."/>
            <person name="Kume K."/>
            <person name="Takagi M."/>
            <person name="Nakayama T."/>
            <person name="Kamikawa R."/>
            <person name="Inagaki Y."/>
            <person name="Hashimoto T."/>
        </authorList>
    </citation>
    <scope>NUCLEOTIDE SEQUENCE [LARGE SCALE GENOMIC DNA]</scope>
    <source>
        <strain evidence="2">NY0173</strain>
    </source>
</reference>
<protein>
    <submittedName>
        <fullName evidence="2">Uncharacterized protein</fullName>
    </submittedName>
</protein>
<dbReference type="InterPro" id="IPR036322">
    <property type="entry name" value="WD40_repeat_dom_sf"/>
</dbReference>
<dbReference type="Gene3D" id="2.20.110.10">
    <property type="entry name" value="Histone H3 K4-specific methyltransferase SET7/9 N-terminal domain"/>
    <property type="match status" value="3"/>
</dbReference>
<keyword evidence="3" id="KW-1185">Reference proteome</keyword>
<evidence type="ECO:0000256" key="1">
    <source>
        <dbReference type="ARBA" id="ARBA00022737"/>
    </source>
</evidence>